<protein>
    <recommendedName>
        <fullName evidence="1">Restriction endonuclease type IV Mrr domain-containing protein</fullName>
    </recommendedName>
</protein>
<dbReference type="PANTHER" id="PTHR30015">
    <property type="entry name" value="MRR RESTRICTION SYSTEM PROTEIN"/>
    <property type="match status" value="1"/>
</dbReference>
<reference evidence="2 3" key="1">
    <citation type="journal article" date="2016" name="Nat. Commun.">
        <title>Thousands of microbial genomes shed light on interconnected biogeochemical processes in an aquifer system.</title>
        <authorList>
            <person name="Anantharaman K."/>
            <person name="Brown C.T."/>
            <person name="Hug L.A."/>
            <person name="Sharon I."/>
            <person name="Castelle C.J."/>
            <person name="Probst A.J."/>
            <person name="Thomas B.C."/>
            <person name="Singh A."/>
            <person name="Wilkins M.J."/>
            <person name="Karaoz U."/>
            <person name="Brodie E.L."/>
            <person name="Williams K.H."/>
            <person name="Hubbard S.S."/>
            <person name="Banfield J.F."/>
        </authorList>
    </citation>
    <scope>NUCLEOTIDE SEQUENCE [LARGE SCALE GENOMIC DNA]</scope>
</reference>
<feature type="domain" description="Restriction endonuclease type IV Mrr" evidence="1">
    <location>
        <begin position="72"/>
        <end position="191"/>
    </location>
</feature>
<dbReference type="GO" id="GO:0009307">
    <property type="term" value="P:DNA restriction-modification system"/>
    <property type="evidence" value="ECO:0007669"/>
    <property type="project" value="InterPro"/>
</dbReference>
<dbReference type="GO" id="GO:0015666">
    <property type="term" value="F:restriction endodeoxyribonuclease activity"/>
    <property type="evidence" value="ECO:0007669"/>
    <property type="project" value="TreeGrafter"/>
</dbReference>
<dbReference type="Pfam" id="PF04471">
    <property type="entry name" value="Mrr_cat"/>
    <property type="match status" value="1"/>
</dbReference>
<dbReference type="Proteomes" id="UP000177103">
    <property type="component" value="Unassembled WGS sequence"/>
</dbReference>
<dbReference type="EMBL" id="MHCQ01000036">
    <property type="protein sequence ID" value="OGY23911.1"/>
    <property type="molecule type" value="Genomic_DNA"/>
</dbReference>
<dbReference type="InterPro" id="IPR011335">
    <property type="entry name" value="Restrct_endonuc-II-like"/>
</dbReference>
<organism evidence="2 3">
    <name type="scientific">Candidatus Woykebacteria bacterium RBG_13_40_7b</name>
    <dbReference type="NCBI Taxonomy" id="1802594"/>
    <lineage>
        <taxon>Bacteria</taxon>
        <taxon>Candidatus Woykeibacteriota</taxon>
    </lineage>
</organism>
<comment type="caution">
    <text evidence="2">The sequence shown here is derived from an EMBL/GenBank/DDBJ whole genome shotgun (WGS) entry which is preliminary data.</text>
</comment>
<dbReference type="GO" id="GO:0003677">
    <property type="term" value="F:DNA binding"/>
    <property type="evidence" value="ECO:0007669"/>
    <property type="project" value="InterPro"/>
</dbReference>
<dbReference type="SUPFAM" id="SSF52980">
    <property type="entry name" value="Restriction endonuclease-like"/>
    <property type="match status" value="1"/>
</dbReference>
<dbReference type="PANTHER" id="PTHR30015:SF7">
    <property type="entry name" value="TYPE IV METHYL-DIRECTED RESTRICTION ENZYME ECOKMRR"/>
    <property type="match status" value="1"/>
</dbReference>
<dbReference type="InterPro" id="IPR052906">
    <property type="entry name" value="Type_IV_Methyl-Rstrct_Enzyme"/>
</dbReference>
<evidence type="ECO:0000313" key="2">
    <source>
        <dbReference type="EMBL" id="OGY23911.1"/>
    </source>
</evidence>
<sequence>MNVLKQNPSQINVRFLKQYSELKEFIKSSKKGNEIVNLPDETIEKQTPEESLEYGYSKIKQTLMQELLNQIKESSPSFFEKLVVELLVKMGYGGSRKDAGKSIGRSGDGGIDGIIKEDRLGLDVIYIQAKKWEANIGRPEIQKFVGALEGKRAKKGVFITTSIFSKEAIDYVKAIDKKVILINGEQLAQLMIDCDIGVSKIASYDIKKIDFDYFSD</sequence>
<dbReference type="InterPro" id="IPR011856">
    <property type="entry name" value="tRNA_endonuc-like_dom_sf"/>
</dbReference>
<accession>A0A1G1W8G3</accession>
<evidence type="ECO:0000259" key="1">
    <source>
        <dbReference type="Pfam" id="PF04471"/>
    </source>
</evidence>
<gene>
    <name evidence="2" type="ORF">A2Y57_03105</name>
</gene>
<dbReference type="InterPro" id="IPR007560">
    <property type="entry name" value="Restrct_endonuc_IV_Mrr"/>
</dbReference>
<dbReference type="AlphaFoldDB" id="A0A1G1W8G3"/>
<dbReference type="Gene3D" id="3.40.1350.10">
    <property type="match status" value="1"/>
</dbReference>
<proteinExistence type="predicted"/>
<name>A0A1G1W8G3_9BACT</name>
<evidence type="ECO:0000313" key="3">
    <source>
        <dbReference type="Proteomes" id="UP000177103"/>
    </source>
</evidence>